<feature type="compositionally biased region" description="Basic residues" evidence="6">
    <location>
        <begin position="455"/>
        <end position="483"/>
    </location>
</feature>
<feature type="compositionally biased region" description="Basic residues" evidence="6">
    <location>
        <begin position="309"/>
        <end position="321"/>
    </location>
</feature>
<dbReference type="SMART" id="SM01032">
    <property type="entry name" value="BHD_3"/>
    <property type="match status" value="1"/>
</dbReference>
<dbReference type="Pfam" id="PF03835">
    <property type="entry name" value="Rad4"/>
    <property type="match status" value="1"/>
</dbReference>
<dbReference type="InterPro" id="IPR036985">
    <property type="entry name" value="Transglutaminase-like_sf"/>
</dbReference>
<dbReference type="GO" id="GO:0005737">
    <property type="term" value="C:cytoplasm"/>
    <property type="evidence" value="ECO:0007669"/>
    <property type="project" value="TreeGrafter"/>
</dbReference>
<feature type="compositionally biased region" description="Basic and acidic residues" evidence="6">
    <location>
        <begin position="406"/>
        <end position="415"/>
    </location>
</feature>
<dbReference type="STRING" id="1754190.A0A1Y2A1C3"/>
<dbReference type="InterPro" id="IPR018325">
    <property type="entry name" value="Rad4/PNGase_transGLS-fold"/>
</dbReference>
<dbReference type="GO" id="GO:0003684">
    <property type="term" value="F:damaged DNA binding"/>
    <property type="evidence" value="ECO:0007669"/>
    <property type="project" value="InterPro"/>
</dbReference>
<feature type="compositionally biased region" description="Basic and acidic residues" evidence="6">
    <location>
        <begin position="140"/>
        <end position="149"/>
    </location>
</feature>
<feature type="region of interest" description="Disordered" evidence="6">
    <location>
        <begin position="171"/>
        <end position="538"/>
    </location>
</feature>
<accession>A0A1Y2A1C3</accession>
<dbReference type="InterPro" id="IPR018326">
    <property type="entry name" value="Rad4_beta-hairpin_dom1"/>
</dbReference>
<dbReference type="InterPro" id="IPR038765">
    <property type="entry name" value="Papain-like_cys_pep_sf"/>
</dbReference>
<dbReference type="InterPro" id="IPR042488">
    <property type="entry name" value="Rad4_BHD3_sf"/>
</dbReference>
<keyword evidence="4" id="KW-0234">DNA repair</keyword>
<feature type="compositionally biased region" description="Low complexity" evidence="6">
    <location>
        <begin position="659"/>
        <end position="675"/>
    </location>
</feature>
<feature type="compositionally biased region" description="Acidic residues" evidence="6">
    <location>
        <begin position="328"/>
        <end position="340"/>
    </location>
</feature>
<feature type="compositionally biased region" description="Basic and acidic residues" evidence="6">
    <location>
        <begin position="235"/>
        <end position="247"/>
    </location>
</feature>
<dbReference type="GO" id="GO:0006289">
    <property type="term" value="P:nucleotide-excision repair"/>
    <property type="evidence" value="ECO:0007669"/>
    <property type="project" value="InterPro"/>
</dbReference>
<feature type="compositionally biased region" description="Basic and acidic residues" evidence="6">
    <location>
        <begin position="678"/>
        <end position="693"/>
    </location>
</feature>
<organism evidence="10 11">
    <name type="scientific">Neocallimastix californiae</name>
    <dbReference type="NCBI Taxonomy" id="1754190"/>
    <lineage>
        <taxon>Eukaryota</taxon>
        <taxon>Fungi</taxon>
        <taxon>Fungi incertae sedis</taxon>
        <taxon>Chytridiomycota</taxon>
        <taxon>Chytridiomycota incertae sedis</taxon>
        <taxon>Neocallimastigomycetes</taxon>
        <taxon>Neocallimastigales</taxon>
        <taxon>Neocallimastigaceae</taxon>
        <taxon>Neocallimastix</taxon>
    </lineage>
</organism>
<dbReference type="Proteomes" id="UP000193920">
    <property type="component" value="Unassembled WGS sequence"/>
</dbReference>
<feature type="compositionally biased region" description="Basic and acidic residues" evidence="6">
    <location>
        <begin position="213"/>
        <end position="228"/>
    </location>
</feature>
<dbReference type="InterPro" id="IPR004583">
    <property type="entry name" value="DNA_repair_Rad4"/>
</dbReference>
<comment type="subcellular location">
    <subcellularLocation>
        <location evidence="1">Nucleus</location>
    </subcellularLocation>
</comment>
<keyword evidence="11" id="KW-1185">Reference proteome</keyword>
<keyword evidence="5" id="KW-0539">Nucleus</keyword>
<dbReference type="GO" id="GO:0003697">
    <property type="term" value="F:single-stranded DNA binding"/>
    <property type="evidence" value="ECO:0007669"/>
    <property type="project" value="TreeGrafter"/>
</dbReference>
<dbReference type="FunFam" id="3.30.70.2460:FF:000001">
    <property type="entry name" value="DNA repair protein Rad4 family"/>
    <property type="match status" value="1"/>
</dbReference>
<feature type="compositionally biased region" description="Acidic residues" evidence="6">
    <location>
        <begin position="437"/>
        <end position="449"/>
    </location>
</feature>
<comment type="similarity">
    <text evidence="2">Belongs to the XPC family.</text>
</comment>
<dbReference type="PANTHER" id="PTHR12135">
    <property type="entry name" value="DNA REPAIR PROTEIN XP-C / RAD4"/>
    <property type="match status" value="1"/>
</dbReference>
<name>A0A1Y2A1C3_9FUNG</name>
<feature type="compositionally biased region" description="Basic and acidic residues" evidence="6">
    <location>
        <begin position="341"/>
        <end position="351"/>
    </location>
</feature>
<dbReference type="SMART" id="SM01030">
    <property type="entry name" value="BHD_1"/>
    <property type="match status" value="1"/>
</dbReference>
<feature type="compositionally biased region" description="Acidic residues" evidence="6">
    <location>
        <begin position="248"/>
        <end position="294"/>
    </location>
</feature>
<dbReference type="GO" id="GO:0071942">
    <property type="term" value="C:XPC complex"/>
    <property type="evidence" value="ECO:0007669"/>
    <property type="project" value="TreeGrafter"/>
</dbReference>
<evidence type="ECO:0000256" key="3">
    <source>
        <dbReference type="ARBA" id="ARBA00022763"/>
    </source>
</evidence>
<feature type="domain" description="Rad4 beta-hairpin" evidence="9">
    <location>
        <begin position="1006"/>
        <end position="1080"/>
    </location>
</feature>
<dbReference type="Gene3D" id="3.30.70.2460">
    <property type="entry name" value="Rad4, beta-hairpin domain BHD3"/>
    <property type="match status" value="1"/>
</dbReference>
<evidence type="ECO:0000313" key="10">
    <source>
        <dbReference type="EMBL" id="ORY16331.1"/>
    </source>
</evidence>
<keyword evidence="3" id="KW-0227">DNA damage</keyword>
<dbReference type="GO" id="GO:0006298">
    <property type="term" value="P:mismatch repair"/>
    <property type="evidence" value="ECO:0007669"/>
    <property type="project" value="TreeGrafter"/>
</dbReference>
<feature type="compositionally biased region" description="Acidic residues" evidence="6">
    <location>
        <begin position="355"/>
        <end position="376"/>
    </location>
</feature>
<proteinExistence type="inferred from homology"/>
<reference evidence="10 11" key="1">
    <citation type="submission" date="2016-08" db="EMBL/GenBank/DDBJ databases">
        <title>A Parts List for Fungal Cellulosomes Revealed by Comparative Genomics.</title>
        <authorList>
            <consortium name="DOE Joint Genome Institute"/>
            <person name="Haitjema C.H."/>
            <person name="Gilmore S.P."/>
            <person name="Henske J.K."/>
            <person name="Solomon K.V."/>
            <person name="De Groot R."/>
            <person name="Kuo A."/>
            <person name="Mondo S.J."/>
            <person name="Salamov A.A."/>
            <person name="Labutti K."/>
            <person name="Zhao Z."/>
            <person name="Chiniquy J."/>
            <person name="Barry K."/>
            <person name="Brewer H.M."/>
            <person name="Purvine S.O."/>
            <person name="Wright A.T."/>
            <person name="Boxma B."/>
            <person name="Van Alen T."/>
            <person name="Hackstein J.H."/>
            <person name="Baker S.E."/>
            <person name="Grigoriev I.V."/>
            <person name="O'Malley M.A."/>
        </authorList>
    </citation>
    <scope>NUCLEOTIDE SEQUENCE [LARGE SCALE GENOMIC DNA]</scope>
    <source>
        <strain evidence="10 11">G1</strain>
    </source>
</reference>
<feature type="domain" description="Rad4 beta-hairpin" evidence="7">
    <location>
        <begin position="876"/>
        <end position="927"/>
    </location>
</feature>
<dbReference type="Gene3D" id="2.20.20.110">
    <property type="entry name" value="Rad4, beta-hairpin domain BHD1"/>
    <property type="match status" value="1"/>
</dbReference>
<evidence type="ECO:0000259" key="7">
    <source>
        <dbReference type="SMART" id="SM01030"/>
    </source>
</evidence>
<evidence type="ECO:0000313" key="11">
    <source>
        <dbReference type="Proteomes" id="UP000193920"/>
    </source>
</evidence>
<feature type="region of interest" description="Disordered" evidence="6">
    <location>
        <begin position="123"/>
        <end position="151"/>
    </location>
</feature>
<evidence type="ECO:0000256" key="5">
    <source>
        <dbReference type="ARBA" id="ARBA00023242"/>
    </source>
</evidence>
<protein>
    <submittedName>
        <fullName evidence="10">Rad4-domain-containing protein</fullName>
    </submittedName>
</protein>
<evidence type="ECO:0000259" key="9">
    <source>
        <dbReference type="SMART" id="SM01032"/>
    </source>
</evidence>
<feature type="domain" description="Rad4 beta-hairpin" evidence="8">
    <location>
        <begin position="929"/>
        <end position="999"/>
    </location>
</feature>
<dbReference type="InterPro" id="IPR018328">
    <property type="entry name" value="Rad4_beta-hairpin_dom3"/>
</dbReference>
<dbReference type="AlphaFoldDB" id="A0A1Y2A1C3"/>
<feature type="region of interest" description="Disordered" evidence="6">
    <location>
        <begin position="33"/>
        <end position="99"/>
    </location>
</feature>
<dbReference type="Gene3D" id="3.90.260.10">
    <property type="entry name" value="Transglutaminase-like"/>
    <property type="match status" value="1"/>
</dbReference>
<feature type="compositionally biased region" description="Acidic residues" evidence="6">
    <location>
        <begin position="510"/>
        <end position="523"/>
    </location>
</feature>
<feature type="compositionally biased region" description="Basic residues" evidence="6">
    <location>
        <begin position="383"/>
        <end position="405"/>
    </location>
</feature>
<comment type="caution">
    <text evidence="10">The sequence shown here is derived from an EMBL/GenBank/DDBJ whole genome shotgun (WGS) entry which is preliminary data.</text>
</comment>
<feature type="compositionally biased region" description="Basic and acidic residues" evidence="6">
    <location>
        <begin position="484"/>
        <end position="499"/>
    </location>
</feature>
<sequence length="1123" mass="132347">MVITRERLRLKRKLGNDSKVNSNTIDKISILKRRKKDKKNQEEEENISDISDTSLSLKENKNKKRKISRVEKTNNNISESINKKLKNAKGHSTTKNSRKSEDSIIIISDIENDRESEAEIIDIENISDNHSDNANDIDNDSEKEFEKPSKYNLRRRNTIIYNENINKNNNKRKLEEKEESEEEEEEGEKEEEQYKTKSKMGNNTNKINKNKKKTENDNENKNKNERKFNRNNKKDKKETLSPSKEIENSDNDDDPDDHDVSETLIIDDNEEEEEKEDEVENIENESENENEKDDIDEKKEKQTSNNKKNNNKGKYTKNKSSKTKENNDVEEDNDNEDEEIEKDKESIKDFNMEEYSSEESISEFENDEEDDDEEWEPFEKSQKSKNKKTKSNKKKISKKDKAKHKEKGEKNKEDITENDDFKDEFNSTEKIILNDNLSDDSETDEEWETNEISKKSKNKNKSKNNKKSNNKKKSNNNSKKKKDKGKDDIEGDNDFKEELSISENLTMEDNLSEESETDEEWEQVEISSDKNDSEISSSDKLLKDKRSITISFDDIKKKKKKGIAKQDRDLRKSIHQVQLLCFVSACRIWNAWCNSNLIQNIAFSILPENLLFNKKEIKSSKVKQLSELINDLCQWFIHFVGKKNIKSIYNNNIDNDNTINTKSSNKKSTSTNSKSSKNKNEKEDDNNKENVINKKMTEKKQKYEVKTAKIFMIFLNWPQWIPYCENAEILYMILFVLFARLSGFQCRFTASLYPIPLSFSKKKKITNEAIELWCEIYCAKEKLWIPVNPLYSPYISTKPFQYNITCQKPINYIVTINQDGFIKERTKRYDKKFYLSTWKLRVDEEWWNDIIKEVYNKNLKEDKLKEIIPEEEDVDKRMVFPTSIGGFVNHPLYALERHVKQYEILYSREPVLGYIRNEPIYPRSNVRPVSTEGHWVRDGLQIKKGEKPMKYAKSKAYMLKQFRLEYLIKKKAALPKDYELGDEMVPLYGKWQTEPYVPKPIVNGIIPKSKYGNIDLFKPSMLPKGAVHLNYKGIAQVAKRLGIDYADAITDIDFAGAHYVPSINGIVVLKENADIILSKYRYFEKERERKLQEKRVKRIYGNWRRLIKKLITREELREKYDSD</sequence>
<evidence type="ECO:0000256" key="6">
    <source>
        <dbReference type="SAM" id="MobiDB-lite"/>
    </source>
</evidence>
<dbReference type="Pfam" id="PF10403">
    <property type="entry name" value="BHD_1"/>
    <property type="match status" value="1"/>
</dbReference>
<dbReference type="PANTHER" id="PTHR12135:SF0">
    <property type="entry name" value="DNA REPAIR PROTEIN COMPLEMENTING XP-C CELLS"/>
    <property type="match status" value="1"/>
</dbReference>
<dbReference type="InterPro" id="IPR018327">
    <property type="entry name" value="BHD_2"/>
</dbReference>
<evidence type="ECO:0000256" key="4">
    <source>
        <dbReference type="ARBA" id="ARBA00023204"/>
    </source>
</evidence>
<dbReference type="GO" id="GO:0000111">
    <property type="term" value="C:nucleotide-excision repair factor 2 complex"/>
    <property type="evidence" value="ECO:0007669"/>
    <property type="project" value="TreeGrafter"/>
</dbReference>
<evidence type="ECO:0000259" key="8">
    <source>
        <dbReference type="SMART" id="SM01031"/>
    </source>
</evidence>
<evidence type="ECO:0000256" key="2">
    <source>
        <dbReference type="ARBA" id="ARBA00009525"/>
    </source>
</evidence>
<dbReference type="Pfam" id="PF10405">
    <property type="entry name" value="BHD_3"/>
    <property type="match status" value="1"/>
</dbReference>
<evidence type="ECO:0000256" key="1">
    <source>
        <dbReference type="ARBA" id="ARBA00004123"/>
    </source>
</evidence>
<dbReference type="Pfam" id="PF10404">
    <property type="entry name" value="BHD_2"/>
    <property type="match status" value="1"/>
</dbReference>
<feature type="compositionally biased region" description="Acidic residues" evidence="6">
    <location>
        <begin position="177"/>
        <end position="191"/>
    </location>
</feature>
<dbReference type="OrthoDB" id="300780at2759"/>
<dbReference type="EMBL" id="MCOG01000333">
    <property type="protein sequence ID" value="ORY16331.1"/>
    <property type="molecule type" value="Genomic_DNA"/>
</dbReference>
<gene>
    <name evidence="10" type="ORF">LY90DRAFT_708419</name>
</gene>
<feature type="region of interest" description="Disordered" evidence="6">
    <location>
        <begin position="659"/>
        <end position="693"/>
    </location>
</feature>
<dbReference type="SUPFAM" id="SSF54001">
    <property type="entry name" value="Cysteine proteinases"/>
    <property type="match status" value="1"/>
</dbReference>
<dbReference type="SMART" id="SM01031">
    <property type="entry name" value="BHD_2"/>
    <property type="match status" value="1"/>
</dbReference>
<feature type="compositionally biased region" description="Polar residues" evidence="6">
    <location>
        <begin position="48"/>
        <end position="57"/>
    </location>
</feature>